<organism evidence="2 3">
    <name type="scientific">phage Lak_Megaphage_Sonny</name>
    <dbReference type="NCBI Taxonomy" id="3109229"/>
    <lineage>
        <taxon>Viruses</taxon>
        <taxon>Duplodnaviria</taxon>
        <taxon>Heunggongvirae</taxon>
        <taxon>Uroviricota</taxon>
        <taxon>Caudoviricetes</taxon>
        <taxon>Caudoviricetes code 15 clade</taxon>
    </lineage>
</organism>
<evidence type="ECO:0000259" key="1">
    <source>
        <dbReference type="Pfam" id="PF14393"/>
    </source>
</evidence>
<feature type="domain" description="DUF4422" evidence="1">
    <location>
        <begin position="79"/>
        <end position="170"/>
    </location>
</feature>
<name>A0ABZ0Z3Q5_9CAUD</name>
<dbReference type="EMBL" id="OR769223">
    <property type="protein sequence ID" value="WQJ53716.1"/>
    <property type="molecule type" value="Genomic_DNA"/>
</dbReference>
<protein>
    <recommendedName>
        <fullName evidence="1">DUF4422 domain-containing protein</fullName>
    </recommendedName>
</protein>
<keyword evidence="3" id="KW-1185">Reference proteome</keyword>
<sequence>MFTNFICTNKDFTPWEDINKSILVCTRTLKNQYPYDTIEITNHKYMKLQRYYAEGLCINNCYDNLQDDNDIIGICLYYAHFENIDLIMQDNEVILPYPYMYNMEAQYAQEHNLEDLRLCEEIIDELFPEYHQPYEQINGIYPYNMFIMKNKDFKAYCNFVFTVIDEFLKRKVFYLDEDIDIYISQHPDLYPGGIDGQNGMLASLMERIGTIFFMTYFKDYTVHHAQIILNEK</sequence>
<evidence type="ECO:0000313" key="2">
    <source>
        <dbReference type="EMBL" id="WQJ53716.1"/>
    </source>
</evidence>
<accession>A0ABZ0Z3Q5</accession>
<evidence type="ECO:0000313" key="3">
    <source>
        <dbReference type="Proteomes" id="UP001358193"/>
    </source>
</evidence>
<dbReference type="Proteomes" id="UP001358193">
    <property type="component" value="Segment"/>
</dbReference>
<reference evidence="2 3" key="1">
    <citation type="submission" date="2023-11" db="EMBL/GenBank/DDBJ databases">
        <authorList>
            <person name="Cook R."/>
            <person name="Crisci M."/>
            <person name="Pye H."/>
            <person name="Adriaenssens E."/>
            <person name="Santini J."/>
        </authorList>
    </citation>
    <scope>NUCLEOTIDE SEQUENCE [LARGE SCALE GENOMIC DNA]</scope>
    <source>
        <strain evidence="2">Lak_Megaphage_Sonny</strain>
    </source>
</reference>
<proteinExistence type="predicted"/>
<dbReference type="Pfam" id="PF14393">
    <property type="entry name" value="DUF4422"/>
    <property type="match status" value="1"/>
</dbReference>
<dbReference type="InterPro" id="IPR025536">
    <property type="entry name" value="DUF4422"/>
</dbReference>